<comment type="similarity">
    <text evidence="1 2">Belongs to the UPF0301 (AlgH) family.</text>
</comment>
<keyword evidence="4" id="KW-1185">Reference proteome</keyword>
<dbReference type="EMBL" id="ATDP01000082">
    <property type="protein sequence ID" value="EQB15714.1"/>
    <property type="molecule type" value="Genomic_DNA"/>
</dbReference>
<dbReference type="eggNOG" id="COG1678">
    <property type="taxonomic scope" value="Bacteria"/>
</dbReference>
<comment type="caution">
    <text evidence="3">The sequence shown here is derived from an EMBL/GenBank/DDBJ whole genome shotgun (WGS) entry which is preliminary data.</text>
</comment>
<dbReference type="PATRIC" id="fig|1331060.3.peg.2023"/>
<evidence type="ECO:0000313" key="3">
    <source>
        <dbReference type="EMBL" id="EQB15714.1"/>
    </source>
</evidence>
<organism evidence="3 4">
    <name type="scientific">Sphingobium lactosutens DS20</name>
    <dbReference type="NCBI Taxonomy" id="1331060"/>
    <lineage>
        <taxon>Bacteria</taxon>
        <taxon>Pseudomonadati</taxon>
        <taxon>Pseudomonadota</taxon>
        <taxon>Alphaproteobacteria</taxon>
        <taxon>Sphingomonadales</taxon>
        <taxon>Sphingomonadaceae</taxon>
        <taxon>Sphingobium</taxon>
    </lineage>
</organism>
<dbReference type="SUPFAM" id="SSF143456">
    <property type="entry name" value="VC0467-like"/>
    <property type="match status" value="1"/>
</dbReference>
<dbReference type="PANTHER" id="PTHR30327:SF1">
    <property type="entry name" value="UPF0301 PROTEIN YQGE"/>
    <property type="match status" value="1"/>
</dbReference>
<dbReference type="Pfam" id="PF02622">
    <property type="entry name" value="DUF179"/>
    <property type="match status" value="1"/>
</dbReference>
<name>T0J185_9SPHN</name>
<evidence type="ECO:0000256" key="2">
    <source>
        <dbReference type="HAMAP-Rule" id="MF_00758"/>
    </source>
</evidence>
<protein>
    <recommendedName>
        <fullName evidence="2">UPF0301 protein RLDS_10590</fullName>
    </recommendedName>
</protein>
<accession>T0J185</accession>
<proteinExistence type="inferred from homology"/>
<sequence>MNMAGRPARQPGRAWQAGEALYIPHMDQAQFYGGNFLLALPGMQDQRFDHSVLALCVHDADGALGIAVSEEMEGLGLRELLESFDIDASKVPDTPVLRGGPVEPRRGFVLHSLDWAGQDMMQVNNLWGLSGSLDILKAIAEQRGPSRYLVALGYAGWGAGQLEEEMTGESWFLAPGNADLLFDTPARRKWAAIFAASGVDSTHLVGGAGLA</sequence>
<reference evidence="3 4" key="1">
    <citation type="journal article" date="2013" name="Genome Announc.">
        <title>Draft Genome Sequence of Sphingobium lactosutens Strain DS20T, Isolated from a Hexachlorocyclohexane Dumpsite.</title>
        <authorList>
            <person name="Kumar R."/>
            <person name="Dwivedi V."/>
            <person name="Negi V."/>
            <person name="Khurana J.P."/>
            <person name="Lal R."/>
        </authorList>
    </citation>
    <scope>NUCLEOTIDE SEQUENCE [LARGE SCALE GENOMIC DNA]</scope>
    <source>
        <strain evidence="3 4">DS20</strain>
    </source>
</reference>
<dbReference type="InterPro" id="IPR003774">
    <property type="entry name" value="AlgH-like"/>
</dbReference>
<evidence type="ECO:0000256" key="1">
    <source>
        <dbReference type="ARBA" id="ARBA00009600"/>
    </source>
</evidence>
<dbReference type="GO" id="GO:0005829">
    <property type="term" value="C:cytosol"/>
    <property type="evidence" value="ECO:0007669"/>
    <property type="project" value="TreeGrafter"/>
</dbReference>
<dbReference type="HAMAP" id="MF_00758">
    <property type="entry name" value="UPF0301"/>
    <property type="match status" value="1"/>
</dbReference>
<gene>
    <name evidence="3" type="ORF">RLDS_10590</name>
</gene>
<dbReference type="Proteomes" id="UP000015531">
    <property type="component" value="Unassembled WGS sequence"/>
</dbReference>
<dbReference type="Gene3D" id="3.40.1740.10">
    <property type="entry name" value="VC0467-like"/>
    <property type="match status" value="1"/>
</dbReference>
<dbReference type="PANTHER" id="PTHR30327">
    <property type="entry name" value="UNCHARACTERIZED PROTEIN YQGE"/>
    <property type="match status" value="1"/>
</dbReference>
<dbReference type="AlphaFoldDB" id="T0J185"/>
<evidence type="ECO:0000313" key="4">
    <source>
        <dbReference type="Proteomes" id="UP000015531"/>
    </source>
</evidence>